<sequence>MSLTKVDFPDPLTPVTAINAASGNVTSIFCKLFSLASFTVRDFFMSIALRFLGIAMTDLPDR</sequence>
<reference evidence="1" key="1">
    <citation type="submission" date="2020-05" db="EMBL/GenBank/DDBJ databases">
        <authorList>
            <person name="Chiriac C."/>
            <person name="Salcher M."/>
            <person name="Ghai R."/>
            <person name="Kavagutti S V."/>
        </authorList>
    </citation>
    <scope>NUCLEOTIDE SEQUENCE</scope>
</reference>
<dbReference type="AlphaFoldDB" id="A0A6J6K6K1"/>
<proteinExistence type="predicted"/>
<protein>
    <submittedName>
        <fullName evidence="1">Unannotated protein</fullName>
    </submittedName>
</protein>
<accession>A0A6J6K6K1</accession>
<evidence type="ECO:0000313" key="1">
    <source>
        <dbReference type="EMBL" id="CAB4643985.1"/>
    </source>
</evidence>
<name>A0A6J6K6K1_9ZZZZ</name>
<gene>
    <name evidence="1" type="ORF">UFOPK2234_00085</name>
</gene>
<organism evidence="1">
    <name type="scientific">freshwater metagenome</name>
    <dbReference type="NCBI Taxonomy" id="449393"/>
    <lineage>
        <taxon>unclassified sequences</taxon>
        <taxon>metagenomes</taxon>
        <taxon>ecological metagenomes</taxon>
    </lineage>
</organism>
<dbReference type="EMBL" id="CAEZWG010000007">
    <property type="protein sequence ID" value="CAB4643985.1"/>
    <property type="molecule type" value="Genomic_DNA"/>
</dbReference>